<gene>
    <name evidence="1" type="ORF">RDB_LOCUS104119</name>
</gene>
<accession>A0A8H3HEN7</accession>
<comment type="caution">
    <text evidence="1">The sequence shown here is derived from an EMBL/GenBank/DDBJ whole genome shotgun (WGS) entry which is preliminary data.</text>
</comment>
<organism evidence="1 2">
    <name type="scientific">Rhizoctonia solani</name>
    <dbReference type="NCBI Taxonomy" id="456999"/>
    <lineage>
        <taxon>Eukaryota</taxon>
        <taxon>Fungi</taxon>
        <taxon>Dikarya</taxon>
        <taxon>Basidiomycota</taxon>
        <taxon>Agaricomycotina</taxon>
        <taxon>Agaricomycetes</taxon>
        <taxon>Cantharellales</taxon>
        <taxon>Ceratobasidiaceae</taxon>
        <taxon>Rhizoctonia</taxon>
    </lineage>
</organism>
<dbReference type="Proteomes" id="UP000663850">
    <property type="component" value="Unassembled WGS sequence"/>
</dbReference>
<proteinExistence type="predicted"/>
<name>A0A8H3HEN7_9AGAM</name>
<dbReference type="EMBL" id="CAJMWZ010005611">
    <property type="protein sequence ID" value="CAE6508720.1"/>
    <property type="molecule type" value="Genomic_DNA"/>
</dbReference>
<dbReference type="AlphaFoldDB" id="A0A8H3HEN7"/>
<evidence type="ECO:0000313" key="2">
    <source>
        <dbReference type="Proteomes" id="UP000663850"/>
    </source>
</evidence>
<evidence type="ECO:0000313" key="1">
    <source>
        <dbReference type="EMBL" id="CAE6508720.1"/>
    </source>
</evidence>
<reference evidence="1" key="1">
    <citation type="submission" date="2021-01" db="EMBL/GenBank/DDBJ databases">
        <authorList>
            <person name="Kaushik A."/>
        </authorList>
    </citation>
    <scope>NUCLEOTIDE SEQUENCE</scope>
    <source>
        <strain evidence="1">Type strain: AG8-Rh-89/</strain>
    </source>
</reference>
<protein>
    <submittedName>
        <fullName evidence="1">Uncharacterized protein</fullName>
    </submittedName>
</protein>
<sequence length="163" mass="17875">MSHSAAARSSEATIDAKFNEFLQSIGEPTELNDALLTRYFQSLQEHIGGQTLTSPTKSTLNLLADSPTPMITLSSGGLIIFVVQQSTSDWHISGLTQVIGNFDLGSVFNYKLESGRWNFVRLSITSDDGTGDRIEFVSYLPHKVPEQSGTGTIVQFEDTESRQ</sequence>